<protein>
    <recommendedName>
        <fullName evidence="1">TadE-like domain-containing protein</fullName>
    </recommendedName>
</protein>
<accession>X1RBN6</accession>
<evidence type="ECO:0000259" key="1">
    <source>
        <dbReference type="Pfam" id="PF07811"/>
    </source>
</evidence>
<name>X1RBN6_9ZZZZ</name>
<feature type="domain" description="TadE-like" evidence="1">
    <location>
        <begin position="13"/>
        <end position="54"/>
    </location>
</feature>
<dbReference type="Pfam" id="PF07811">
    <property type="entry name" value="TadE"/>
    <property type="match status" value="1"/>
</dbReference>
<dbReference type="AlphaFoldDB" id="X1RBN6"/>
<reference evidence="2" key="1">
    <citation type="journal article" date="2014" name="Front. Microbiol.">
        <title>High frequency of phylogenetically diverse reductive dehalogenase-homologous genes in deep subseafloor sedimentary metagenomes.</title>
        <authorList>
            <person name="Kawai M."/>
            <person name="Futagami T."/>
            <person name="Toyoda A."/>
            <person name="Takaki Y."/>
            <person name="Nishi S."/>
            <person name="Hori S."/>
            <person name="Arai W."/>
            <person name="Tsubouchi T."/>
            <person name="Morono Y."/>
            <person name="Uchiyama I."/>
            <person name="Ito T."/>
            <person name="Fujiyama A."/>
            <person name="Inagaki F."/>
            <person name="Takami H."/>
        </authorList>
    </citation>
    <scope>NUCLEOTIDE SEQUENCE</scope>
    <source>
        <strain evidence="2">Expedition CK06-06</strain>
    </source>
</reference>
<gene>
    <name evidence="2" type="ORF">S06H3_58206</name>
</gene>
<proteinExistence type="predicted"/>
<organism evidence="2">
    <name type="scientific">marine sediment metagenome</name>
    <dbReference type="NCBI Taxonomy" id="412755"/>
    <lineage>
        <taxon>unclassified sequences</taxon>
        <taxon>metagenomes</taxon>
        <taxon>ecological metagenomes</taxon>
    </lineage>
</organism>
<dbReference type="EMBL" id="BARV01037653">
    <property type="protein sequence ID" value="GAI52994.1"/>
    <property type="molecule type" value="Genomic_DNA"/>
</dbReference>
<evidence type="ECO:0000313" key="2">
    <source>
        <dbReference type="EMBL" id="GAI52994.1"/>
    </source>
</evidence>
<feature type="non-terminal residue" evidence="2">
    <location>
        <position position="82"/>
    </location>
</feature>
<sequence length="82" mass="8831">MKLFERFRKKSAQGLVEFALVLPLLLLLILGIIEAGRLLFIYSAVNTASREAARYGSAAGDVGGYVAHYEDCAGIRARANSG</sequence>
<dbReference type="InterPro" id="IPR012495">
    <property type="entry name" value="TadE-like_dom"/>
</dbReference>
<comment type="caution">
    <text evidence="2">The sequence shown here is derived from an EMBL/GenBank/DDBJ whole genome shotgun (WGS) entry which is preliminary data.</text>
</comment>